<evidence type="ECO:0000256" key="1">
    <source>
        <dbReference type="ARBA" id="ARBA00004370"/>
    </source>
</evidence>
<evidence type="ECO:0000313" key="11">
    <source>
        <dbReference type="Proteomes" id="UP000001593"/>
    </source>
</evidence>
<feature type="domain" description="Cadherin" evidence="9">
    <location>
        <begin position="62"/>
        <end position="116"/>
    </location>
</feature>
<keyword evidence="5" id="KW-0130">Cell adhesion</keyword>
<name>A7SQA1_NEMVE</name>
<dbReference type="FunFam" id="2.60.40.60:FF:000453">
    <property type="entry name" value="Protocadherin 7"/>
    <property type="match status" value="1"/>
</dbReference>
<evidence type="ECO:0000313" key="10">
    <source>
        <dbReference type="EMBL" id="EDO34145.1"/>
    </source>
</evidence>
<dbReference type="OMA" id="PFTINEH"/>
<keyword evidence="11" id="KW-1185">Reference proteome</keyword>
<dbReference type="Gene3D" id="2.60.40.60">
    <property type="entry name" value="Cadherins"/>
    <property type="match status" value="2"/>
</dbReference>
<keyword evidence="4 8" id="KW-0106">Calcium</keyword>
<dbReference type="GO" id="GO:0005886">
    <property type="term" value="C:plasma membrane"/>
    <property type="evidence" value="ECO:0007669"/>
    <property type="project" value="InterPro"/>
</dbReference>
<evidence type="ECO:0000256" key="6">
    <source>
        <dbReference type="ARBA" id="ARBA00022989"/>
    </source>
</evidence>
<evidence type="ECO:0000259" key="9">
    <source>
        <dbReference type="PROSITE" id="PS50268"/>
    </source>
</evidence>
<evidence type="ECO:0000256" key="5">
    <source>
        <dbReference type="ARBA" id="ARBA00022889"/>
    </source>
</evidence>
<evidence type="ECO:0000256" key="8">
    <source>
        <dbReference type="PROSITE-ProRule" id="PRU00043"/>
    </source>
</evidence>
<dbReference type="Pfam" id="PF00028">
    <property type="entry name" value="Cadherin"/>
    <property type="match status" value="2"/>
</dbReference>
<gene>
    <name evidence="10" type="ORF">NEMVEDRAFT_v1g18675</name>
</gene>
<dbReference type="PANTHER" id="PTHR24025:SF23">
    <property type="entry name" value="NEURAL-CADHERIN"/>
    <property type="match status" value="1"/>
</dbReference>
<dbReference type="GO" id="GO:0007156">
    <property type="term" value="P:homophilic cell adhesion via plasma membrane adhesion molecules"/>
    <property type="evidence" value="ECO:0007669"/>
    <property type="project" value="InterPro"/>
</dbReference>
<keyword evidence="2" id="KW-0812">Transmembrane</keyword>
<accession>A7SQA1</accession>
<dbReference type="AlphaFoldDB" id="A7SQA1"/>
<protein>
    <recommendedName>
        <fullName evidence="9">Cadherin domain-containing protein</fullName>
    </recommendedName>
</protein>
<dbReference type="InterPro" id="IPR050971">
    <property type="entry name" value="Cadherin-domain_protein"/>
</dbReference>
<comment type="subcellular location">
    <subcellularLocation>
        <location evidence="1">Membrane</location>
    </subcellularLocation>
</comment>
<dbReference type="Proteomes" id="UP000001593">
    <property type="component" value="Unassembled WGS sequence"/>
</dbReference>
<dbReference type="PROSITE" id="PS00232">
    <property type="entry name" value="CADHERIN_1"/>
    <property type="match status" value="1"/>
</dbReference>
<dbReference type="PROSITE" id="PS50268">
    <property type="entry name" value="CADHERIN_2"/>
    <property type="match status" value="2"/>
</dbReference>
<dbReference type="HOGENOM" id="CLU_145800_0_0_1"/>
<dbReference type="EMBL" id="DS469742">
    <property type="protein sequence ID" value="EDO34145.1"/>
    <property type="molecule type" value="Genomic_DNA"/>
</dbReference>
<evidence type="ECO:0000256" key="2">
    <source>
        <dbReference type="ARBA" id="ARBA00022692"/>
    </source>
</evidence>
<keyword evidence="3" id="KW-0677">Repeat</keyword>
<reference evidence="10 11" key="1">
    <citation type="journal article" date="2007" name="Science">
        <title>Sea anemone genome reveals ancestral eumetazoan gene repertoire and genomic organization.</title>
        <authorList>
            <person name="Putnam N.H."/>
            <person name="Srivastava M."/>
            <person name="Hellsten U."/>
            <person name="Dirks B."/>
            <person name="Chapman J."/>
            <person name="Salamov A."/>
            <person name="Terry A."/>
            <person name="Shapiro H."/>
            <person name="Lindquist E."/>
            <person name="Kapitonov V.V."/>
            <person name="Jurka J."/>
            <person name="Genikhovich G."/>
            <person name="Grigoriev I.V."/>
            <person name="Lucas S.M."/>
            <person name="Steele R.E."/>
            <person name="Finnerty J.R."/>
            <person name="Technau U."/>
            <person name="Martindale M.Q."/>
            <person name="Rokhsar D.S."/>
        </authorList>
    </citation>
    <scope>NUCLEOTIDE SEQUENCE [LARGE SCALE GENOMIC DNA]</scope>
    <source>
        <strain evidence="11">CH2 X CH6</strain>
    </source>
</reference>
<dbReference type="InterPro" id="IPR002126">
    <property type="entry name" value="Cadherin-like_dom"/>
</dbReference>
<evidence type="ECO:0000256" key="4">
    <source>
        <dbReference type="ARBA" id="ARBA00022837"/>
    </source>
</evidence>
<organism evidence="10 11">
    <name type="scientific">Nematostella vectensis</name>
    <name type="common">Starlet sea anemone</name>
    <dbReference type="NCBI Taxonomy" id="45351"/>
    <lineage>
        <taxon>Eukaryota</taxon>
        <taxon>Metazoa</taxon>
        <taxon>Cnidaria</taxon>
        <taxon>Anthozoa</taxon>
        <taxon>Hexacorallia</taxon>
        <taxon>Actiniaria</taxon>
        <taxon>Edwardsiidae</taxon>
        <taxon>Nematostella</taxon>
    </lineage>
</organism>
<dbReference type="CDD" id="cd11304">
    <property type="entry name" value="Cadherin_repeat"/>
    <property type="match status" value="2"/>
</dbReference>
<dbReference type="SUPFAM" id="SSF49313">
    <property type="entry name" value="Cadherin-like"/>
    <property type="match status" value="2"/>
</dbReference>
<dbReference type="STRING" id="45351.A7SQA1"/>
<feature type="non-terminal residue" evidence="10">
    <location>
        <position position="116"/>
    </location>
</feature>
<sequence length="116" mass="12837">FHLDEVTGVITIHAPLDRERTSYFRLRVQASDCSKKASSRRRVYAVVDIKVKDVNDNKPTFQRKSYYVVVLETAQIGGAIITVHASDSDEGPNGRVTYSIISGNDLGFFGIDSQTG</sequence>
<dbReference type="FunFam" id="2.60.40.60:FF:000609">
    <property type="entry name" value="Predicted protein"/>
    <property type="match status" value="1"/>
</dbReference>
<proteinExistence type="predicted"/>
<feature type="non-terminal residue" evidence="10">
    <location>
        <position position="1"/>
    </location>
</feature>
<dbReference type="PRINTS" id="PR00205">
    <property type="entry name" value="CADHERIN"/>
</dbReference>
<dbReference type="eggNOG" id="KOG4289">
    <property type="taxonomic scope" value="Eukaryota"/>
</dbReference>
<dbReference type="PANTHER" id="PTHR24025">
    <property type="entry name" value="DESMOGLEIN FAMILY MEMBER"/>
    <property type="match status" value="1"/>
</dbReference>
<evidence type="ECO:0000256" key="7">
    <source>
        <dbReference type="ARBA" id="ARBA00023136"/>
    </source>
</evidence>
<dbReference type="InterPro" id="IPR020894">
    <property type="entry name" value="Cadherin_CS"/>
</dbReference>
<dbReference type="InParanoid" id="A7SQA1"/>
<dbReference type="InterPro" id="IPR015919">
    <property type="entry name" value="Cadherin-like_sf"/>
</dbReference>
<keyword evidence="7" id="KW-0472">Membrane</keyword>
<dbReference type="GO" id="GO:0005509">
    <property type="term" value="F:calcium ion binding"/>
    <property type="evidence" value="ECO:0007669"/>
    <property type="project" value="UniProtKB-UniRule"/>
</dbReference>
<evidence type="ECO:0000256" key="3">
    <source>
        <dbReference type="ARBA" id="ARBA00022737"/>
    </source>
</evidence>
<keyword evidence="6" id="KW-1133">Transmembrane helix</keyword>
<feature type="domain" description="Cadherin" evidence="9">
    <location>
        <begin position="1"/>
        <end position="61"/>
    </location>
</feature>